<evidence type="ECO:0000313" key="4">
    <source>
        <dbReference type="Proteomes" id="UP000886722"/>
    </source>
</evidence>
<feature type="transmembrane region" description="Helical" evidence="1">
    <location>
        <begin position="12"/>
        <end position="30"/>
    </location>
</feature>
<keyword evidence="1" id="KW-1133">Transmembrane helix</keyword>
<dbReference type="InterPro" id="IPR052734">
    <property type="entry name" value="Nod_factor_acetyltransferase"/>
</dbReference>
<keyword evidence="1" id="KW-0472">Membrane</keyword>
<dbReference type="GO" id="GO:0016747">
    <property type="term" value="F:acyltransferase activity, transferring groups other than amino-acyl groups"/>
    <property type="evidence" value="ECO:0007669"/>
    <property type="project" value="InterPro"/>
</dbReference>
<dbReference type="AlphaFoldDB" id="A0A9D1KCA7"/>
<feature type="transmembrane region" description="Helical" evidence="1">
    <location>
        <begin position="153"/>
        <end position="171"/>
    </location>
</feature>
<reference evidence="3" key="1">
    <citation type="submission" date="2020-10" db="EMBL/GenBank/DDBJ databases">
        <authorList>
            <person name="Gilroy R."/>
        </authorList>
    </citation>
    <scope>NUCLEOTIDE SEQUENCE</scope>
    <source>
        <strain evidence="3">21143</strain>
    </source>
</reference>
<reference evidence="3" key="2">
    <citation type="journal article" date="2021" name="PeerJ">
        <title>Extensive microbial diversity within the chicken gut microbiome revealed by metagenomics and culture.</title>
        <authorList>
            <person name="Gilroy R."/>
            <person name="Ravi A."/>
            <person name="Getino M."/>
            <person name="Pursley I."/>
            <person name="Horton D.L."/>
            <person name="Alikhan N.F."/>
            <person name="Baker D."/>
            <person name="Gharbi K."/>
            <person name="Hall N."/>
            <person name="Watson M."/>
            <person name="Adriaenssens E.M."/>
            <person name="Foster-Nyarko E."/>
            <person name="Jarju S."/>
            <person name="Secka A."/>
            <person name="Antonio M."/>
            <person name="Oren A."/>
            <person name="Chaudhuri R.R."/>
            <person name="La Ragione R."/>
            <person name="Hildebrand F."/>
            <person name="Pallen M.J."/>
        </authorList>
    </citation>
    <scope>NUCLEOTIDE SEQUENCE</scope>
    <source>
        <strain evidence="3">21143</strain>
    </source>
</reference>
<feature type="transmembrane region" description="Helical" evidence="1">
    <location>
        <begin position="36"/>
        <end position="56"/>
    </location>
</feature>
<dbReference type="Pfam" id="PF01757">
    <property type="entry name" value="Acyl_transf_3"/>
    <property type="match status" value="1"/>
</dbReference>
<dbReference type="PANTHER" id="PTHR37312:SF1">
    <property type="entry name" value="MEMBRANE-BOUND ACYLTRANSFERASE YKRP-RELATED"/>
    <property type="match status" value="1"/>
</dbReference>
<keyword evidence="3" id="KW-0012">Acyltransferase</keyword>
<protein>
    <submittedName>
        <fullName evidence="3">Acyltransferase family protein</fullName>
    </submittedName>
</protein>
<feature type="transmembrane region" description="Helical" evidence="1">
    <location>
        <begin position="207"/>
        <end position="227"/>
    </location>
</feature>
<evidence type="ECO:0000259" key="2">
    <source>
        <dbReference type="Pfam" id="PF01757"/>
    </source>
</evidence>
<sequence length="330" mass="38002">MKNKMPAKRIEFIDLAKGLCISLVLLYHIHDFETNVERALLFFRMPLYYFLSGIFFKDYSGFIDFSIRKINKLIVPYLFFFLAGYIAGMIGYFLHFYEKGIVEEPFRWNMIFDVFTKLGRGENIGYNAPIWFLISLFEVNIMFYLLKILIKNNAALLVACFCIGLVATLWVGALPYFGDYSLKALPFFAGGYMAKKWLINPVWKKKIYFLIAVIGFAFIYSCAILPLHIRTSFIVTCLAGFVGIFMILSISQVLQKLPLISYIGRYSLIVLGFHTFLVGPFKTIYAFASPVGAYVLTFFSILILMRCVVIPISVKVFPFFTAQKDLIKWP</sequence>
<dbReference type="Proteomes" id="UP000886722">
    <property type="component" value="Unassembled WGS sequence"/>
</dbReference>
<accession>A0A9D1KCA7</accession>
<name>A0A9D1KCA7_9BACT</name>
<proteinExistence type="predicted"/>
<gene>
    <name evidence="3" type="ORF">IAD06_04115</name>
</gene>
<feature type="transmembrane region" description="Helical" evidence="1">
    <location>
        <begin position="128"/>
        <end position="146"/>
    </location>
</feature>
<feature type="transmembrane region" description="Helical" evidence="1">
    <location>
        <begin position="233"/>
        <end position="254"/>
    </location>
</feature>
<dbReference type="PANTHER" id="PTHR37312">
    <property type="entry name" value="MEMBRANE-BOUND ACYLTRANSFERASE YKRP-RELATED"/>
    <property type="match status" value="1"/>
</dbReference>
<evidence type="ECO:0000256" key="1">
    <source>
        <dbReference type="SAM" id="Phobius"/>
    </source>
</evidence>
<dbReference type="InterPro" id="IPR002656">
    <property type="entry name" value="Acyl_transf_3_dom"/>
</dbReference>
<organism evidence="3 4">
    <name type="scientific">Candidatus Caccoplasma intestinavium</name>
    <dbReference type="NCBI Taxonomy" id="2840716"/>
    <lineage>
        <taxon>Bacteria</taxon>
        <taxon>Pseudomonadati</taxon>
        <taxon>Bacteroidota</taxon>
        <taxon>Bacteroidia</taxon>
        <taxon>Bacteroidales</taxon>
        <taxon>Bacteroidaceae</taxon>
        <taxon>Bacteroidaceae incertae sedis</taxon>
        <taxon>Candidatus Caccoplasma</taxon>
    </lineage>
</organism>
<feature type="transmembrane region" description="Helical" evidence="1">
    <location>
        <begin position="293"/>
        <end position="314"/>
    </location>
</feature>
<feature type="domain" description="Acyltransferase 3" evidence="2">
    <location>
        <begin position="11"/>
        <end position="304"/>
    </location>
</feature>
<feature type="transmembrane region" description="Helical" evidence="1">
    <location>
        <begin position="266"/>
        <end position="287"/>
    </location>
</feature>
<keyword evidence="1" id="KW-0812">Transmembrane</keyword>
<feature type="transmembrane region" description="Helical" evidence="1">
    <location>
        <begin position="77"/>
        <end position="97"/>
    </location>
</feature>
<evidence type="ECO:0000313" key="3">
    <source>
        <dbReference type="EMBL" id="HIT39208.1"/>
    </source>
</evidence>
<keyword evidence="3" id="KW-0808">Transferase</keyword>
<dbReference type="EMBL" id="DVKT01000032">
    <property type="protein sequence ID" value="HIT39208.1"/>
    <property type="molecule type" value="Genomic_DNA"/>
</dbReference>
<comment type="caution">
    <text evidence="3">The sequence shown here is derived from an EMBL/GenBank/DDBJ whole genome shotgun (WGS) entry which is preliminary data.</text>
</comment>